<keyword evidence="12" id="KW-1015">Disulfide bond</keyword>
<comment type="catalytic activity">
    <reaction evidence="14">
        <text>a ganglioside GM1b (d18:1(4E)) + CMP-N-acetyl-beta-neuraminate = a ganglioside GD1alpha (d18:1(4E)) + CMP + H(+)</text>
        <dbReference type="Rhea" id="RHEA:41968"/>
        <dbReference type="ChEBI" id="CHEBI:15378"/>
        <dbReference type="ChEBI" id="CHEBI:57812"/>
        <dbReference type="ChEBI" id="CHEBI:60377"/>
        <dbReference type="ChEBI" id="CHEBI:78568"/>
        <dbReference type="ChEBI" id="CHEBI:78569"/>
    </reaction>
    <physiologicalReaction direction="left-to-right" evidence="14">
        <dbReference type="Rhea" id="RHEA:41969"/>
    </physiologicalReaction>
</comment>
<evidence type="ECO:0000256" key="4">
    <source>
        <dbReference type="ARBA" id="ARBA00022679"/>
    </source>
</evidence>
<evidence type="ECO:0000313" key="16">
    <source>
        <dbReference type="Proteomes" id="UP000886611"/>
    </source>
</evidence>
<sequence>MPGEGKDRKRAAPLESILRGSVATNRGHLDISGALANTTSARRGAELTCHKGGRRSREVLRTELTTGEDWECWSGLCWYLQVFCKQCALVSNSGQMRGARRGGDIDEAGCVLRMNNAPTVGYESDVGSRTTLRVVSHTSVPLLVRNATYFFRQSADTLYVIWGPERKMKKDASIYNLLQKIQKIYPSVKLYVFTQEKMRSCDAIFQNETGKDRMKSGTFLSTGFFSLILAMDLCESISVYGMVDQGYCSQANRSSVPYHYYETAKLNECLMYNTHERAARGGHRFITEKAIFARWAVQRKRMTFTQPSWPELGSSLL</sequence>
<evidence type="ECO:0000256" key="14">
    <source>
        <dbReference type="ARBA" id="ARBA00043744"/>
    </source>
</evidence>
<keyword evidence="5" id="KW-0812">Transmembrane</keyword>
<comment type="subcellular location">
    <subcellularLocation>
        <location evidence="1">Golgi apparatus membrane</location>
        <topology evidence="1">Single-pass type II membrane protein</topology>
    </subcellularLocation>
</comment>
<feature type="non-terminal residue" evidence="15">
    <location>
        <position position="317"/>
    </location>
</feature>
<keyword evidence="13" id="KW-0325">Glycoprotein</keyword>
<dbReference type="PANTHER" id="PTHR45906">
    <property type="entry name" value="ALPHA-N-ACETYL-NEURAMINYL-2,3-BETA-GALACTOSYL-1, 3-N-ACETYL-GALACTOSAMINIDE ALPHA-2,6-SIALYLTRANSFERASE-LIKE"/>
    <property type="match status" value="1"/>
</dbReference>
<dbReference type="Pfam" id="PF00777">
    <property type="entry name" value="Glyco_transf_29"/>
    <property type="match status" value="1"/>
</dbReference>
<dbReference type="GO" id="GO:0001665">
    <property type="term" value="F:alpha-N-acetylgalactosaminide alpha-2,6-sialyltransferase activity"/>
    <property type="evidence" value="ECO:0007669"/>
    <property type="project" value="TreeGrafter"/>
</dbReference>
<keyword evidence="6" id="KW-0735">Signal-anchor</keyword>
<keyword evidence="8" id="KW-1133">Transmembrane helix</keyword>
<evidence type="ECO:0000256" key="12">
    <source>
        <dbReference type="ARBA" id="ARBA00023157"/>
    </source>
</evidence>
<evidence type="ECO:0000256" key="9">
    <source>
        <dbReference type="ARBA" id="ARBA00023034"/>
    </source>
</evidence>
<accession>A0A8X7XJV9</accession>
<evidence type="ECO:0000256" key="6">
    <source>
        <dbReference type="ARBA" id="ARBA00022968"/>
    </source>
</evidence>
<evidence type="ECO:0000256" key="11">
    <source>
        <dbReference type="ARBA" id="ARBA00023136"/>
    </source>
</evidence>
<protein>
    <submittedName>
        <fullName evidence="15">SIA7C sialyltransferase</fullName>
    </submittedName>
</protein>
<dbReference type="GO" id="GO:0009311">
    <property type="term" value="P:oligosaccharide metabolic process"/>
    <property type="evidence" value="ECO:0007669"/>
    <property type="project" value="TreeGrafter"/>
</dbReference>
<reference evidence="15 16" key="1">
    <citation type="journal article" date="2021" name="Cell">
        <title>Tracing the genetic footprints of vertebrate landing in non-teleost ray-finned fishes.</title>
        <authorList>
            <person name="Bi X."/>
            <person name="Wang K."/>
            <person name="Yang L."/>
            <person name="Pan H."/>
            <person name="Jiang H."/>
            <person name="Wei Q."/>
            <person name="Fang M."/>
            <person name="Yu H."/>
            <person name="Zhu C."/>
            <person name="Cai Y."/>
            <person name="He Y."/>
            <person name="Gan X."/>
            <person name="Zeng H."/>
            <person name="Yu D."/>
            <person name="Zhu Y."/>
            <person name="Jiang H."/>
            <person name="Qiu Q."/>
            <person name="Yang H."/>
            <person name="Zhang Y.E."/>
            <person name="Wang W."/>
            <person name="Zhu M."/>
            <person name="He S."/>
            <person name="Zhang G."/>
        </authorList>
    </citation>
    <scope>NUCLEOTIDE SEQUENCE [LARGE SCALE GENOMIC DNA]</scope>
    <source>
        <strain evidence="15">Bchr_013</strain>
    </source>
</reference>
<evidence type="ECO:0000256" key="10">
    <source>
        <dbReference type="ARBA" id="ARBA00023098"/>
    </source>
</evidence>
<keyword evidence="3 15" id="KW-0328">Glycosyltransferase</keyword>
<proteinExistence type="inferred from homology"/>
<organism evidence="15 16">
    <name type="scientific">Polypterus senegalus</name>
    <name type="common">Senegal bichir</name>
    <dbReference type="NCBI Taxonomy" id="55291"/>
    <lineage>
        <taxon>Eukaryota</taxon>
        <taxon>Metazoa</taxon>
        <taxon>Chordata</taxon>
        <taxon>Craniata</taxon>
        <taxon>Vertebrata</taxon>
        <taxon>Euteleostomi</taxon>
        <taxon>Actinopterygii</taxon>
        <taxon>Polypteriformes</taxon>
        <taxon>Polypteridae</taxon>
        <taxon>Polypterus</taxon>
    </lineage>
</organism>
<evidence type="ECO:0000256" key="8">
    <source>
        <dbReference type="ARBA" id="ARBA00022989"/>
    </source>
</evidence>
<evidence type="ECO:0000313" key="15">
    <source>
        <dbReference type="EMBL" id="KAG2469673.1"/>
    </source>
</evidence>
<evidence type="ECO:0000256" key="3">
    <source>
        <dbReference type="ARBA" id="ARBA00022676"/>
    </source>
</evidence>
<dbReference type="InterPro" id="IPR038578">
    <property type="entry name" value="GT29-like_sf"/>
</dbReference>
<dbReference type="Gene3D" id="3.90.1480.20">
    <property type="entry name" value="Glycosyl transferase family 29"/>
    <property type="match status" value="1"/>
</dbReference>
<dbReference type="EMBL" id="JAATIS010000147">
    <property type="protein sequence ID" value="KAG2469673.1"/>
    <property type="molecule type" value="Genomic_DNA"/>
</dbReference>
<keyword evidence="4" id="KW-0808">Transferase</keyword>
<feature type="non-terminal residue" evidence="15">
    <location>
        <position position="1"/>
    </location>
</feature>
<keyword evidence="10" id="KW-0443">Lipid metabolism</keyword>
<dbReference type="GO" id="GO:0001574">
    <property type="term" value="P:ganglioside biosynthetic process"/>
    <property type="evidence" value="ECO:0007669"/>
    <property type="project" value="TreeGrafter"/>
</dbReference>
<dbReference type="GO" id="GO:0000139">
    <property type="term" value="C:Golgi membrane"/>
    <property type="evidence" value="ECO:0007669"/>
    <property type="project" value="UniProtKB-SubCell"/>
</dbReference>
<evidence type="ECO:0000256" key="5">
    <source>
        <dbReference type="ARBA" id="ARBA00022692"/>
    </source>
</evidence>
<comment type="similarity">
    <text evidence="2">Belongs to the glycosyltransferase 29 family.</text>
</comment>
<dbReference type="InterPro" id="IPR001675">
    <property type="entry name" value="Glyco_trans_29"/>
</dbReference>
<comment type="caution">
    <text evidence="15">The sequence shown here is derived from an EMBL/GenBank/DDBJ whole genome shotgun (WGS) entry which is preliminary data.</text>
</comment>
<dbReference type="AlphaFoldDB" id="A0A8X7XJV9"/>
<keyword evidence="11" id="KW-0472">Membrane</keyword>
<gene>
    <name evidence="15" type="primary">St6galnac3</name>
    <name evidence="15" type="ORF">GTO96_0022286</name>
</gene>
<evidence type="ECO:0000256" key="7">
    <source>
        <dbReference type="ARBA" id="ARBA00022981"/>
    </source>
</evidence>
<keyword evidence="16" id="KW-1185">Reference proteome</keyword>
<name>A0A8X7XJV9_POLSE</name>
<evidence type="ECO:0000256" key="2">
    <source>
        <dbReference type="ARBA" id="ARBA00006003"/>
    </source>
</evidence>
<evidence type="ECO:0000256" key="1">
    <source>
        <dbReference type="ARBA" id="ARBA00004323"/>
    </source>
</evidence>
<dbReference type="PANTHER" id="PTHR45906:SF4">
    <property type="entry name" value="ALPHA-N-ACETYL-NEURAMINYL-2,3-BETA-GALACTOSYL-1,3-N-ACETYL-GALACTOSAMINIDE ALPHA-2,6-SIALYLTRANSFERASE"/>
    <property type="match status" value="1"/>
</dbReference>
<keyword evidence="7" id="KW-0730">Sialic acid</keyword>
<evidence type="ECO:0000256" key="13">
    <source>
        <dbReference type="ARBA" id="ARBA00023180"/>
    </source>
</evidence>
<keyword evidence="9" id="KW-0333">Golgi apparatus</keyword>
<dbReference type="Proteomes" id="UP000886611">
    <property type="component" value="Unassembled WGS sequence"/>
</dbReference>